<comment type="caution">
    <text evidence="1">The sequence shown here is derived from an EMBL/GenBank/DDBJ whole genome shotgun (WGS) entry which is preliminary data.</text>
</comment>
<dbReference type="EMBL" id="BGZK01000167">
    <property type="protein sequence ID" value="GBP24923.1"/>
    <property type="molecule type" value="Genomic_DNA"/>
</dbReference>
<sequence>MRSLRSTCGLSLRHRWRSSGVRERCGLKGVVTRVERGMLRLLGHLEKTDESRLTKQIYRTKVSHGKLPPRKSAPRISCTVASENGFLAICGYNDGQRFDDQTSLLQQELYMWRSEYNCDGSKNSTAINRVRIHLCI</sequence>
<reference evidence="1 2" key="1">
    <citation type="journal article" date="2019" name="Commun. Biol.">
        <title>The bagworm genome reveals a unique fibroin gene that provides high tensile strength.</title>
        <authorList>
            <person name="Kono N."/>
            <person name="Nakamura H."/>
            <person name="Ohtoshi R."/>
            <person name="Tomita M."/>
            <person name="Numata K."/>
            <person name="Arakawa K."/>
        </authorList>
    </citation>
    <scope>NUCLEOTIDE SEQUENCE [LARGE SCALE GENOMIC DNA]</scope>
</reference>
<name>A0A4C1UEL1_EUMVA</name>
<proteinExistence type="predicted"/>
<protein>
    <submittedName>
        <fullName evidence="1">Uncharacterized protein</fullName>
    </submittedName>
</protein>
<gene>
    <name evidence="1" type="ORF">EVAR_12589_1</name>
</gene>
<organism evidence="1 2">
    <name type="scientific">Eumeta variegata</name>
    <name type="common">Bagworm moth</name>
    <name type="synonym">Eumeta japonica</name>
    <dbReference type="NCBI Taxonomy" id="151549"/>
    <lineage>
        <taxon>Eukaryota</taxon>
        <taxon>Metazoa</taxon>
        <taxon>Ecdysozoa</taxon>
        <taxon>Arthropoda</taxon>
        <taxon>Hexapoda</taxon>
        <taxon>Insecta</taxon>
        <taxon>Pterygota</taxon>
        <taxon>Neoptera</taxon>
        <taxon>Endopterygota</taxon>
        <taxon>Lepidoptera</taxon>
        <taxon>Glossata</taxon>
        <taxon>Ditrysia</taxon>
        <taxon>Tineoidea</taxon>
        <taxon>Psychidae</taxon>
        <taxon>Oiketicinae</taxon>
        <taxon>Eumeta</taxon>
    </lineage>
</organism>
<dbReference type="OrthoDB" id="425681at2759"/>
<dbReference type="Proteomes" id="UP000299102">
    <property type="component" value="Unassembled WGS sequence"/>
</dbReference>
<evidence type="ECO:0000313" key="2">
    <source>
        <dbReference type="Proteomes" id="UP000299102"/>
    </source>
</evidence>
<evidence type="ECO:0000313" key="1">
    <source>
        <dbReference type="EMBL" id="GBP24923.1"/>
    </source>
</evidence>
<keyword evidence="2" id="KW-1185">Reference proteome</keyword>
<accession>A0A4C1UEL1</accession>
<dbReference type="AlphaFoldDB" id="A0A4C1UEL1"/>